<name>A0A7W4Q919_9GAMM</name>
<dbReference type="EMBL" id="JACJUD010000001">
    <property type="protein sequence ID" value="MBB2494234.1"/>
    <property type="molecule type" value="Genomic_DNA"/>
</dbReference>
<evidence type="ECO:0000313" key="3">
    <source>
        <dbReference type="Proteomes" id="UP000542720"/>
    </source>
</evidence>
<proteinExistence type="predicted"/>
<feature type="domain" description="DUF7079" evidence="1">
    <location>
        <begin position="8"/>
        <end position="115"/>
    </location>
</feature>
<gene>
    <name evidence="2" type="ORF">H3H51_04320</name>
</gene>
<protein>
    <recommendedName>
        <fullName evidence="1">DUF7079 domain-containing protein</fullName>
    </recommendedName>
</protein>
<accession>A0A7W4Q919</accession>
<reference evidence="2 3" key="1">
    <citation type="submission" date="2020-08" db="EMBL/GenBank/DDBJ databases">
        <authorList>
            <person name="Kim C.M."/>
        </authorList>
    </citation>
    <scope>NUCLEOTIDE SEQUENCE [LARGE SCALE GENOMIC DNA]</scope>
    <source>
        <strain evidence="2 3">UL070</strain>
    </source>
</reference>
<comment type="caution">
    <text evidence="2">The sequence shown here is derived from an EMBL/GenBank/DDBJ whole genome shotgun (WGS) entry which is preliminary data.</text>
</comment>
<evidence type="ECO:0000259" key="1">
    <source>
        <dbReference type="Pfam" id="PF23296"/>
    </source>
</evidence>
<sequence>MTDRALSREGVWLLLSELWLDTQLDGFGLRHIADQLRTSGLARAELESIYLYEVAPVVWLNHWSVAGVWDGFDPQWLSEACRRNQQRGRWNRFKCRLLRRPMTYGCRAEWQQILARL</sequence>
<dbReference type="RefSeq" id="WP_183087774.1">
    <property type="nucleotide sequence ID" value="NZ_JACJUD010000001.1"/>
</dbReference>
<dbReference type="AlphaFoldDB" id="A0A7W4Q919"/>
<evidence type="ECO:0000313" key="2">
    <source>
        <dbReference type="EMBL" id="MBB2494234.1"/>
    </source>
</evidence>
<organism evidence="2 3">
    <name type="scientific">Aquipseudomonas ullengensis</name>
    <dbReference type="NCBI Taxonomy" id="2759166"/>
    <lineage>
        <taxon>Bacteria</taxon>
        <taxon>Pseudomonadati</taxon>
        <taxon>Pseudomonadota</taxon>
        <taxon>Gammaproteobacteria</taxon>
        <taxon>Pseudomonadales</taxon>
        <taxon>Pseudomonadaceae</taxon>
        <taxon>Aquipseudomonas</taxon>
    </lineage>
</organism>
<keyword evidence="3" id="KW-1185">Reference proteome</keyword>
<dbReference type="Proteomes" id="UP000542720">
    <property type="component" value="Unassembled WGS sequence"/>
</dbReference>
<dbReference type="Pfam" id="PF23296">
    <property type="entry name" value="DUF7079"/>
    <property type="match status" value="1"/>
</dbReference>
<dbReference type="InterPro" id="IPR055507">
    <property type="entry name" value="DUF7079"/>
</dbReference>